<evidence type="ECO:0000313" key="1">
    <source>
        <dbReference type="EMBL" id="PLM44692.1"/>
    </source>
</evidence>
<dbReference type="EMBL" id="PIET01002100">
    <property type="protein sequence ID" value="PLM44692.1"/>
    <property type="molecule type" value="Genomic_DNA"/>
</dbReference>
<proteinExistence type="predicted"/>
<comment type="caution">
    <text evidence="1">The sequence shown here is derived from an EMBL/GenBank/DDBJ whole genome shotgun (WGS) entry which is preliminary data.</text>
</comment>
<name>A0A2J4Y211_9ENTR</name>
<organism evidence="1 2">
    <name type="scientific">Klebsiella michiganensis</name>
    <dbReference type="NCBI Taxonomy" id="1134687"/>
    <lineage>
        <taxon>Bacteria</taxon>
        <taxon>Pseudomonadati</taxon>
        <taxon>Pseudomonadota</taxon>
        <taxon>Gammaproteobacteria</taxon>
        <taxon>Enterobacterales</taxon>
        <taxon>Enterobacteriaceae</taxon>
        <taxon>Klebsiella/Raoultella group</taxon>
        <taxon>Klebsiella</taxon>
    </lineage>
</organism>
<feature type="non-terminal residue" evidence="1">
    <location>
        <position position="1"/>
    </location>
</feature>
<sequence>CRTVLCSRGRRKRLPGLQVHCRLPYRRPDRCAASPPGNYDALRSAPGGGASACPGYRSWEFGLVEQLKRDGTHGFKVL</sequence>
<dbReference type="AlphaFoldDB" id="A0A2J4Y211"/>
<protein>
    <submittedName>
        <fullName evidence="1">Uncharacterized protein</fullName>
    </submittedName>
</protein>
<evidence type="ECO:0000313" key="2">
    <source>
        <dbReference type="Proteomes" id="UP000234661"/>
    </source>
</evidence>
<reference evidence="1 2" key="1">
    <citation type="submission" date="2017-11" db="EMBL/GenBank/DDBJ databases">
        <authorList>
            <person name="Han C.G."/>
        </authorList>
    </citation>
    <scope>NUCLEOTIDE SEQUENCE [LARGE SCALE GENOMIC DNA]</scope>
    <source>
        <strain evidence="1 2">A2</strain>
    </source>
</reference>
<reference evidence="1 2" key="2">
    <citation type="submission" date="2018-01" db="EMBL/GenBank/DDBJ databases">
        <title>Genomic study of Klebsiella pneumoniae.</title>
        <authorList>
            <person name="Yang Y."/>
            <person name="Bicalho R."/>
        </authorList>
    </citation>
    <scope>NUCLEOTIDE SEQUENCE [LARGE SCALE GENOMIC DNA]</scope>
    <source>
        <strain evidence="1 2">A2</strain>
    </source>
</reference>
<accession>A0A2J4Y211</accession>
<dbReference type="Proteomes" id="UP000234661">
    <property type="component" value="Unassembled WGS sequence"/>
</dbReference>
<gene>
    <name evidence="1" type="ORF">CWM85_37055</name>
</gene>